<dbReference type="Proteomes" id="UP001174909">
    <property type="component" value="Unassembled WGS sequence"/>
</dbReference>
<gene>
    <name evidence="18" type="ORF">GBAR_LOCUS21378</name>
</gene>
<keyword evidence="5" id="KW-0963">Cytoplasm</keyword>
<dbReference type="GO" id="GO:0008408">
    <property type="term" value="F:3'-5' exonuclease activity"/>
    <property type="evidence" value="ECO:0007669"/>
    <property type="project" value="InterPro"/>
</dbReference>
<keyword evidence="13" id="KW-0732">Signal</keyword>
<dbReference type="NCBIfam" id="TIGR00594">
    <property type="entry name" value="polc"/>
    <property type="match status" value="1"/>
</dbReference>
<organism evidence="18 19">
    <name type="scientific">Geodia barretti</name>
    <name type="common">Barrett's horny sponge</name>
    <dbReference type="NCBI Taxonomy" id="519541"/>
    <lineage>
        <taxon>Eukaryota</taxon>
        <taxon>Metazoa</taxon>
        <taxon>Porifera</taxon>
        <taxon>Demospongiae</taxon>
        <taxon>Heteroscleromorpha</taxon>
        <taxon>Tetractinellida</taxon>
        <taxon>Astrophorina</taxon>
        <taxon>Geodiidae</taxon>
        <taxon>Geodia</taxon>
    </lineage>
</organism>
<evidence type="ECO:0000256" key="5">
    <source>
        <dbReference type="ARBA" id="ARBA00022490"/>
    </source>
</evidence>
<dbReference type="InterPro" id="IPR029460">
    <property type="entry name" value="DNAPol_HHH"/>
</dbReference>
<feature type="domain" description="DNA polymerase III alpha subunit finger" evidence="17">
    <location>
        <begin position="467"/>
        <end position="632"/>
    </location>
</feature>
<evidence type="ECO:0000313" key="19">
    <source>
        <dbReference type="Proteomes" id="UP001174909"/>
    </source>
</evidence>
<evidence type="ECO:0000256" key="6">
    <source>
        <dbReference type="ARBA" id="ARBA00022679"/>
    </source>
</evidence>
<evidence type="ECO:0000259" key="16">
    <source>
        <dbReference type="Pfam" id="PF14579"/>
    </source>
</evidence>
<evidence type="ECO:0000256" key="11">
    <source>
        <dbReference type="ARBA" id="ARBA00023204"/>
    </source>
</evidence>
<dbReference type="InterPro" id="IPR004365">
    <property type="entry name" value="NA-bd_OB_tRNA"/>
</dbReference>
<keyword evidence="8" id="KW-0235">DNA replication</keyword>
<evidence type="ECO:0000256" key="13">
    <source>
        <dbReference type="SAM" id="SignalP"/>
    </source>
</evidence>
<feature type="non-terminal residue" evidence="18">
    <location>
        <position position="1"/>
    </location>
</feature>
<feature type="chain" id="PRO_5041431814" description="Error-prone DNA polymerase" evidence="13">
    <location>
        <begin position="22"/>
        <end position="960"/>
    </location>
</feature>
<keyword evidence="19" id="KW-1185">Reference proteome</keyword>
<proteinExistence type="inferred from homology"/>
<comment type="caution">
    <text evidence="18">The sequence shown here is derived from an EMBL/GenBank/DDBJ whole genome shotgun (WGS) entry which is preliminary data.</text>
</comment>
<dbReference type="Pfam" id="PF17657">
    <property type="entry name" value="DNA_pol3_finger"/>
    <property type="match status" value="1"/>
</dbReference>
<comment type="catalytic activity">
    <reaction evidence="12">
        <text>DNA(n) + a 2'-deoxyribonucleoside 5'-triphosphate = DNA(n+1) + diphosphate</text>
        <dbReference type="Rhea" id="RHEA:22508"/>
        <dbReference type="Rhea" id="RHEA-COMP:17339"/>
        <dbReference type="Rhea" id="RHEA-COMP:17340"/>
        <dbReference type="ChEBI" id="CHEBI:33019"/>
        <dbReference type="ChEBI" id="CHEBI:61560"/>
        <dbReference type="ChEBI" id="CHEBI:173112"/>
        <dbReference type="EC" id="2.7.7.7"/>
    </reaction>
</comment>
<dbReference type="GO" id="GO:0006281">
    <property type="term" value="P:DNA repair"/>
    <property type="evidence" value="ECO:0007669"/>
    <property type="project" value="UniProtKB-KW"/>
</dbReference>
<dbReference type="Pfam" id="PF01336">
    <property type="entry name" value="tRNA_anti-codon"/>
    <property type="match status" value="1"/>
</dbReference>
<dbReference type="Pfam" id="PF07733">
    <property type="entry name" value="DNA_pol3_alpha"/>
    <property type="match status" value="1"/>
</dbReference>
<evidence type="ECO:0000256" key="1">
    <source>
        <dbReference type="ARBA" id="ARBA00004496"/>
    </source>
</evidence>
<evidence type="ECO:0000259" key="17">
    <source>
        <dbReference type="Pfam" id="PF17657"/>
    </source>
</evidence>
<evidence type="ECO:0000256" key="10">
    <source>
        <dbReference type="ARBA" id="ARBA00022932"/>
    </source>
</evidence>
<dbReference type="InterPro" id="IPR040982">
    <property type="entry name" value="DNA_pol3_finger"/>
</dbReference>
<evidence type="ECO:0000259" key="14">
    <source>
        <dbReference type="Pfam" id="PF01336"/>
    </source>
</evidence>
<keyword evidence="7" id="KW-0548">Nucleotidyltransferase</keyword>
<dbReference type="PANTHER" id="PTHR32294:SF4">
    <property type="entry name" value="ERROR-PRONE DNA POLYMERASE"/>
    <property type="match status" value="1"/>
</dbReference>
<evidence type="ECO:0000313" key="18">
    <source>
        <dbReference type="EMBL" id="CAI8038341.1"/>
    </source>
</evidence>
<reference evidence="18" key="1">
    <citation type="submission" date="2023-03" db="EMBL/GenBank/DDBJ databases">
        <authorList>
            <person name="Steffen K."/>
            <person name="Cardenas P."/>
        </authorList>
    </citation>
    <scope>NUCLEOTIDE SEQUENCE</scope>
</reference>
<dbReference type="InterPro" id="IPR004805">
    <property type="entry name" value="DnaE2/DnaE/PolC"/>
</dbReference>
<evidence type="ECO:0000256" key="8">
    <source>
        <dbReference type="ARBA" id="ARBA00022705"/>
    </source>
</evidence>
<evidence type="ECO:0000256" key="12">
    <source>
        <dbReference type="ARBA" id="ARBA00049244"/>
    </source>
</evidence>
<comment type="subcellular location">
    <subcellularLocation>
        <location evidence="1">Cytoplasm</location>
    </subcellularLocation>
</comment>
<evidence type="ECO:0000256" key="7">
    <source>
        <dbReference type="ARBA" id="ARBA00022695"/>
    </source>
</evidence>
<keyword evidence="10" id="KW-0239">DNA-directed DNA polymerase</keyword>
<dbReference type="GO" id="GO:0003676">
    <property type="term" value="F:nucleic acid binding"/>
    <property type="evidence" value="ECO:0007669"/>
    <property type="project" value="InterPro"/>
</dbReference>
<dbReference type="Gene3D" id="1.10.150.870">
    <property type="match status" value="1"/>
</dbReference>
<feature type="domain" description="OB" evidence="14">
    <location>
        <begin position="878"/>
        <end position="942"/>
    </location>
</feature>
<feature type="signal peptide" evidence="13">
    <location>
        <begin position="1"/>
        <end position="21"/>
    </location>
</feature>
<evidence type="ECO:0000256" key="2">
    <source>
        <dbReference type="ARBA" id="ARBA00007391"/>
    </source>
</evidence>
<dbReference type="GO" id="GO:0003887">
    <property type="term" value="F:DNA-directed DNA polymerase activity"/>
    <property type="evidence" value="ECO:0007669"/>
    <property type="project" value="UniProtKB-KW"/>
</dbReference>
<dbReference type="EMBL" id="CASHTH010002987">
    <property type="protein sequence ID" value="CAI8038341.1"/>
    <property type="molecule type" value="Genomic_DNA"/>
</dbReference>
<keyword evidence="6" id="KW-0808">Transferase</keyword>
<evidence type="ECO:0000256" key="4">
    <source>
        <dbReference type="ARBA" id="ARBA00017273"/>
    </source>
</evidence>
<dbReference type="AlphaFoldDB" id="A0AA35T0B7"/>
<feature type="domain" description="Bacterial DNA polymerase III alpha subunit NTPase" evidence="15">
    <location>
        <begin position="210"/>
        <end position="463"/>
    </location>
</feature>
<sequence>KIQILPVSSILLLVCNLQGYASLCSLITLGRRRCEKGESEVTLEECCLHSEGLYAIWLPESMAVLQEREDTGHLKIMKQAFGNRFFMMICRHKEAKDPILENRIRNHAKRYGIRTVAGQEILYHCTSHRPVQDVLSCIRHRRSLSNCENLLKPNALHELIGADEFLNIFDDDPASVQATVEIARNCSFRLEDVRYIYPEEIHSDRISVVEYLRELTHRGALQRYSGRPPEAISKQIERELQLIEELEYASHFLTMHRIVEWCKQQDIMCQGRGSAANSAVCFCLGITQIDPIDMDLLFERFLSRERDAPPDIDLDIEHERREEVIQHVYDAYGRDRAAMVAVVIRYRIRSAIRDVGTVLDIPASELQRLSKQLNSYGSIAPDDFVRAGLDPSLRTHCLLAELSNAIIDFPRHLSIHPGGFVFTTGPIHEVIPVENATMPNRTVIQWEKDDIEAMKIFKVDLLGLGALTQLHRCFELISQHRGIDLTMNSIPTDDEQVFAMLQKADTTGVFQIESRAQMSMLPRLKPEQWYDLVVQIAIVRPGPISGGMVHPYLRRRAGEEAVEYPHPCLASVLGKTLGIPIFQEQVIKLAMTVADYQPGEADQLRRDMAAWRRVDRLERHREKLVSRMVAKGIKQKFAEQVFDQIRGFGEYGFPESHSASFALIAYAASYLKCHYPAEFACSLLNSQPMGFYSPSTIVEDTRRHGVRILPIDVHFSRRDCTVEPCRESTGGYALRIGLRYVKGINNKEAKSLESTQIAVQSIEELMHETGISKATVKKLAEAGALRGLAANRRTALWMAHGIRTRKEILPTLENSTEFRSLSLEESTAWDYRSTGVSSNGHMLQHYREQLRAQGLPDAKTVNNMPDGRRVRFVGAVICRQRPANASSVVFMTLEDETGFVNTVFWPRCFERYSTLAKTLSLLGVEGTLQVASNVVHLIVDHVWKPTDFSLWKDFRSRNFH</sequence>
<comment type="similarity">
    <text evidence="2">Belongs to the DNA polymerase type-C family. DnaE2 subfamily.</text>
</comment>
<dbReference type="Pfam" id="PF14579">
    <property type="entry name" value="HHH_6"/>
    <property type="match status" value="1"/>
</dbReference>
<dbReference type="EC" id="2.7.7.7" evidence="3"/>
<feature type="domain" description="DNA polymerase helix-hairpin-helix motif" evidence="16">
    <location>
        <begin position="705"/>
        <end position="795"/>
    </location>
</feature>
<dbReference type="GO" id="GO:0005737">
    <property type="term" value="C:cytoplasm"/>
    <property type="evidence" value="ECO:0007669"/>
    <property type="project" value="UniProtKB-SubCell"/>
</dbReference>
<dbReference type="Gene3D" id="3.20.20.140">
    <property type="entry name" value="Metal-dependent hydrolases"/>
    <property type="match status" value="1"/>
</dbReference>
<dbReference type="GO" id="GO:0006260">
    <property type="term" value="P:DNA replication"/>
    <property type="evidence" value="ECO:0007669"/>
    <property type="project" value="UniProtKB-KW"/>
</dbReference>
<keyword evidence="11" id="KW-0234">DNA repair</keyword>
<dbReference type="PANTHER" id="PTHR32294">
    <property type="entry name" value="DNA POLYMERASE III SUBUNIT ALPHA"/>
    <property type="match status" value="1"/>
</dbReference>
<dbReference type="CDD" id="cd04485">
    <property type="entry name" value="DnaE_OBF"/>
    <property type="match status" value="1"/>
</dbReference>
<dbReference type="NCBIfam" id="NF004225">
    <property type="entry name" value="PRK05672.1"/>
    <property type="match status" value="1"/>
</dbReference>
<evidence type="ECO:0000256" key="3">
    <source>
        <dbReference type="ARBA" id="ARBA00012417"/>
    </source>
</evidence>
<name>A0AA35T0B7_GEOBA</name>
<evidence type="ECO:0000256" key="9">
    <source>
        <dbReference type="ARBA" id="ARBA00022763"/>
    </source>
</evidence>
<evidence type="ECO:0000259" key="15">
    <source>
        <dbReference type="Pfam" id="PF07733"/>
    </source>
</evidence>
<protein>
    <recommendedName>
        <fullName evidence="4">Error-prone DNA polymerase</fullName>
        <ecNumber evidence="3">2.7.7.7</ecNumber>
    </recommendedName>
</protein>
<accession>A0AA35T0B7</accession>
<dbReference type="InterPro" id="IPR011708">
    <property type="entry name" value="DNA_pol3_alpha_NTPase_dom"/>
</dbReference>
<keyword evidence="9" id="KW-0227">DNA damage</keyword>